<gene>
    <name evidence="1" type="ORF">HR057_16805</name>
</gene>
<dbReference type="AlphaFoldDB" id="A0A8J8KDV5"/>
<keyword evidence="2" id="KW-1185">Reference proteome</keyword>
<accession>A0A8J8KDV5</accession>
<feature type="non-terminal residue" evidence="1">
    <location>
        <position position="1"/>
    </location>
</feature>
<evidence type="ECO:0000313" key="2">
    <source>
        <dbReference type="Proteomes" id="UP000625804"/>
    </source>
</evidence>
<protein>
    <submittedName>
        <fullName evidence="1">IS21 family transposase</fullName>
    </submittedName>
</protein>
<organism evidence="1 2">
    <name type="scientific">Calidifontibacillus erzurumensis</name>
    <dbReference type="NCBI Taxonomy" id="2741433"/>
    <lineage>
        <taxon>Bacteria</taxon>
        <taxon>Bacillati</taxon>
        <taxon>Bacillota</taxon>
        <taxon>Bacilli</taxon>
        <taxon>Bacillales</taxon>
        <taxon>Bacillaceae</taxon>
        <taxon>Calidifontibacillus/Schinkia group</taxon>
        <taxon>Calidifontibacillus</taxon>
    </lineage>
</organism>
<reference evidence="1" key="1">
    <citation type="submission" date="2020-06" db="EMBL/GenBank/DDBJ databases">
        <title>A novel thermopfilic bacterium from Erzurum, Turkey.</title>
        <authorList>
            <person name="Adiguzel A."/>
            <person name="Ay H."/>
            <person name="Baltaci M.O."/>
        </authorList>
    </citation>
    <scope>NUCLEOTIDE SEQUENCE</scope>
    <source>
        <strain evidence="1">P2</strain>
    </source>
</reference>
<evidence type="ECO:0000313" key="1">
    <source>
        <dbReference type="EMBL" id="NSL53378.1"/>
    </source>
</evidence>
<dbReference type="EMBL" id="JABTTE010000066">
    <property type="protein sequence ID" value="NSL53378.1"/>
    <property type="molecule type" value="Genomic_DNA"/>
</dbReference>
<sequence>VAGHFTNEDEAAAFLEEVRKKRQRYIRDQLQMILREIKRIDQKSIIDIALRECMKKKLFCATDFIDMVRYIERQRQIHMTIPTEKEGSIHSVNIEHESLFQTTSQKRDVNEYLAVLEGQA</sequence>
<name>A0A8J8KDV5_9BACI</name>
<proteinExistence type="predicted"/>
<comment type="caution">
    <text evidence="1">The sequence shown here is derived from an EMBL/GenBank/DDBJ whole genome shotgun (WGS) entry which is preliminary data.</text>
</comment>
<dbReference type="Proteomes" id="UP000625804">
    <property type="component" value="Unassembled WGS sequence"/>
</dbReference>